<keyword evidence="2" id="KW-0560">Oxidoreductase</keyword>
<protein>
    <submittedName>
        <fullName evidence="3">Short-chain dehydrogenase</fullName>
    </submittedName>
</protein>
<comment type="similarity">
    <text evidence="1">Belongs to the short-chain dehydrogenases/reductases (SDR) family.</text>
</comment>
<accession>A0A7I7UD78</accession>
<dbReference type="AlphaFoldDB" id="A0A7I7UD78"/>
<evidence type="ECO:0000256" key="1">
    <source>
        <dbReference type="ARBA" id="ARBA00006484"/>
    </source>
</evidence>
<dbReference type="EMBL" id="AP022599">
    <property type="protein sequence ID" value="BBY79408.1"/>
    <property type="molecule type" value="Genomic_DNA"/>
</dbReference>
<evidence type="ECO:0000256" key="2">
    <source>
        <dbReference type="ARBA" id="ARBA00023002"/>
    </source>
</evidence>
<sequence>MDDPRKLFDLTGRVAIVTGSTRGLGRAIAEGFARAGATVVISSRDQDACDAVAREISETTGGVATGLACHVGDWDAVPSFVDDVVSAHDRIDILVNNAGINPEPQSVGTVPLDLWRKIFNVNLEGALRMCQCVAPVMRDNGGGSIVNIGTMESYASTPISVAYGASKAALRHLTVSMANEWAPWKVRVNVLSPGPFATEMITGFEKTYPGTLKILADMTPQKRVADVDEIVGPVLYLASAASSFVTGDDLTVSGGMRK</sequence>
<keyword evidence="4" id="KW-1185">Reference proteome</keyword>
<proteinExistence type="inferred from homology"/>
<dbReference type="NCBIfam" id="NF005559">
    <property type="entry name" value="PRK07231.1"/>
    <property type="match status" value="1"/>
</dbReference>
<dbReference type="Gene3D" id="3.40.50.720">
    <property type="entry name" value="NAD(P)-binding Rossmann-like Domain"/>
    <property type="match status" value="1"/>
</dbReference>
<dbReference type="RefSeq" id="WP_163896938.1">
    <property type="nucleotide sequence ID" value="NZ_AP022599.1"/>
</dbReference>
<dbReference type="SUPFAM" id="SSF51735">
    <property type="entry name" value="NAD(P)-binding Rossmann-fold domains"/>
    <property type="match status" value="1"/>
</dbReference>
<organism evidence="3 4">
    <name type="scientific">Mycolicibacterium pulveris</name>
    <name type="common">Mycobacterium pulveris</name>
    <dbReference type="NCBI Taxonomy" id="36813"/>
    <lineage>
        <taxon>Bacteria</taxon>
        <taxon>Bacillati</taxon>
        <taxon>Actinomycetota</taxon>
        <taxon>Actinomycetes</taxon>
        <taxon>Mycobacteriales</taxon>
        <taxon>Mycobacteriaceae</taxon>
        <taxon>Mycolicibacterium</taxon>
    </lineage>
</organism>
<dbReference type="Pfam" id="PF13561">
    <property type="entry name" value="adh_short_C2"/>
    <property type="match status" value="1"/>
</dbReference>
<dbReference type="PRINTS" id="PR00081">
    <property type="entry name" value="GDHRDH"/>
</dbReference>
<dbReference type="InterPro" id="IPR036291">
    <property type="entry name" value="NAD(P)-bd_dom_sf"/>
</dbReference>
<dbReference type="Proteomes" id="UP000467252">
    <property type="component" value="Chromosome"/>
</dbReference>
<evidence type="ECO:0000313" key="4">
    <source>
        <dbReference type="Proteomes" id="UP000467252"/>
    </source>
</evidence>
<dbReference type="InterPro" id="IPR002347">
    <property type="entry name" value="SDR_fam"/>
</dbReference>
<dbReference type="PRINTS" id="PR00080">
    <property type="entry name" value="SDRFAMILY"/>
</dbReference>
<gene>
    <name evidence="3" type="ORF">MPUL_05660</name>
</gene>
<dbReference type="FunFam" id="3.40.50.720:FF:000084">
    <property type="entry name" value="Short-chain dehydrogenase reductase"/>
    <property type="match status" value="1"/>
</dbReference>
<dbReference type="CDD" id="cd05233">
    <property type="entry name" value="SDR_c"/>
    <property type="match status" value="1"/>
</dbReference>
<reference evidence="3 4" key="1">
    <citation type="journal article" date="2019" name="Emerg. Microbes Infect.">
        <title>Comprehensive subspecies identification of 175 nontuberculous mycobacteria species based on 7547 genomic profiles.</title>
        <authorList>
            <person name="Matsumoto Y."/>
            <person name="Kinjo T."/>
            <person name="Motooka D."/>
            <person name="Nabeya D."/>
            <person name="Jung N."/>
            <person name="Uechi K."/>
            <person name="Horii T."/>
            <person name="Iida T."/>
            <person name="Fujita J."/>
            <person name="Nakamura S."/>
        </authorList>
    </citation>
    <scope>NUCLEOTIDE SEQUENCE [LARGE SCALE GENOMIC DNA]</scope>
    <source>
        <strain evidence="3 4">JCM 6370</strain>
    </source>
</reference>
<dbReference type="GO" id="GO:0016616">
    <property type="term" value="F:oxidoreductase activity, acting on the CH-OH group of donors, NAD or NADP as acceptor"/>
    <property type="evidence" value="ECO:0007669"/>
    <property type="project" value="TreeGrafter"/>
</dbReference>
<dbReference type="PANTHER" id="PTHR42760:SF115">
    <property type="entry name" value="3-OXOACYL-[ACYL-CARRIER-PROTEIN] REDUCTASE FABG"/>
    <property type="match status" value="1"/>
</dbReference>
<dbReference type="PANTHER" id="PTHR42760">
    <property type="entry name" value="SHORT-CHAIN DEHYDROGENASES/REDUCTASES FAMILY MEMBER"/>
    <property type="match status" value="1"/>
</dbReference>
<evidence type="ECO:0000313" key="3">
    <source>
        <dbReference type="EMBL" id="BBY79408.1"/>
    </source>
</evidence>
<name>A0A7I7UD78_MYCPV</name>